<comment type="caution">
    <text evidence="2">The sequence shown here is derived from an EMBL/GenBank/DDBJ whole genome shotgun (WGS) entry which is preliminary data.</text>
</comment>
<evidence type="ECO:0000313" key="2">
    <source>
        <dbReference type="EMBL" id="TDO93892.1"/>
    </source>
</evidence>
<evidence type="ECO:0000313" key="3">
    <source>
        <dbReference type="Proteomes" id="UP000295064"/>
    </source>
</evidence>
<evidence type="ECO:0000259" key="1">
    <source>
        <dbReference type="Pfam" id="PF13751"/>
    </source>
</evidence>
<dbReference type="AlphaFoldDB" id="A0A4V3CFI3"/>
<name>A0A4V3CFI3_9FIRM</name>
<feature type="domain" description="Transposase DDE" evidence="1">
    <location>
        <begin position="234"/>
        <end position="352"/>
    </location>
</feature>
<dbReference type="InterPro" id="IPR025668">
    <property type="entry name" value="Tnp_DDE_dom"/>
</dbReference>
<dbReference type="Proteomes" id="UP000295064">
    <property type="component" value="Unassembled WGS sequence"/>
</dbReference>
<dbReference type="OrthoDB" id="9789070at2"/>
<reference evidence="2 3" key="1">
    <citation type="submission" date="2019-03" db="EMBL/GenBank/DDBJ databases">
        <title>Subsurface microbial communities from deep shales in Ohio and West Virginia, USA.</title>
        <authorList>
            <person name="Wrighton K."/>
        </authorList>
    </citation>
    <scope>NUCLEOTIDE SEQUENCE [LARGE SCALE GENOMIC DNA]</scope>
    <source>
        <strain evidence="2 3">MA284_T2</strain>
    </source>
</reference>
<dbReference type="PANTHER" id="PTHR33408:SF2">
    <property type="entry name" value="TRANSPOSASE DDE DOMAIN-CONTAINING PROTEIN"/>
    <property type="match status" value="1"/>
</dbReference>
<accession>A0A4V3CFI3</accession>
<gene>
    <name evidence="2" type="ORF">DFR79_10544</name>
</gene>
<dbReference type="EMBL" id="SNWX01000005">
    <property type="protein sequence ID" value="TDO93892.1"/>
    <property type="molecule type" value="Genomic_DNA"/>
</dbReference>
<dbReference type="Pfam" id="PF13751">
    <property type="entry name" value="DDE_Tnp_1_6"/>
    <property type="match status" value="1"/>
</dbReference>
<proteinExistence type="predicted"/>
<protein>
    <submittedName>
        <fullName evidence="2">DDE family transposase</fullName>
    </submittedName>
</protein>
<sequence>MDNYDQLSDKELKELILSESKKIYQDTKAQHLKKLKEEKIALFSGKQEQNSTINNPKQDSKILNRVNCNNKEDVKETMDSIGFKAVRFEKMKNSKELLEENWKKENGNTKIPNKTQINFTDPESSIMTTKHNGVQQCYNNFALVDDKAHIITGAYTTNSPGDKQAFIPTVEHAESISTLPERITIGADAGFFSANNIEYSIKNDIDFFVSFPVSNSSYAKDKFTYNTENDWYICPEDRILRPGKNARKGTKTTVYKTESCPDCPSQSRCTKAKDGIRKIVREMAEDKLREISKEKALTPEGREILRMRKSVPEPVWGNMKQRDDLVQLHYRGLDKAGKEFKLRCVMHNLRKLFKVFANNTAARNTIIKMGTVPLDNVI</sequence>
<dbReference type="PANTHER" id="PTHR33408">
    <property type="entry name" value="TRANSPOSASE"/>
    <property type="match status" value="1"/>
</dbReference>
<dbReference type="RefSeq" id="WP_133514387.1">
    <property type="nucleotide sequence ID" value="NZ_SNWX01000005.1"/>
</dbReference>
<organism evidence="2 3">
    <name type="scientific">Halanaerobium saccharolyticum</name>
    <dbReference type="NCBI Taxonomy" id="43595"/>
    <lineage>
        <taxon>Bacteria</taxon>
        <taxon>Bacillati</taxon>
        <taxon>Bacillota</taxon>
        <taxon>Clostridia</taxon>
        <taxon>Halanaerobiales</taxon>
        <taxon>Halanaerobiaceae</taxon>
        <taxon>Halanaerobium</taxon>
    </lineage>
</organism>